<organism evidence="1 2">
    <name type="scientific">Methylorubrum populi (strain ATCC BAA-705 / NCIMB 13946 / BJ001)</name>
    <name type="common">Methylobacterium populi</name>
    <dbReference type="NCBI Taxonomy" id="441620"/>
    <lineage>
        <taxon>Bacteria</taxon>
        <taxon>Pseudomonadati</taxon>
        <taxon>Pseudomonadota</taxon>
        <taxon>Alphaproteobacteria</taxon>
        <taxon>Hyphomicrobiales</taxon>
        <taxon>Methylobacteriaceae</taxon>
        <taxon>Methylorubrum</taxon>
    </lineage>
</organism>
<sequence>MQQIETPAERLAPLVSAMLQPSTVDAFKVFSAPGYVIGHPRDEVLIYPGLSTADKRIVLASWTSDARAAESCPTLRCLPGYWAEPVPLDAILTELQALDGEEPARRTDGVPAQRLPLQFVNCRRRRGASPTYSHN</sequence>
<proteinExistence type="predicted"/>
<dbReference type="AlphaFoldDB" id="B1Z8I5"/>
<dbReference type="STRING" id="441620.Mpop_3723"/>
<dbReference type="RefSeq" id="WP_012455580.1">
    <property type="nucleotide sequence ID" value="NC_010725.1"/>
</dbReference>
<dbReference type="HOGENOM" id="CLU_153165_0_0_5"/>
<dbReference type="EMBL" id="CP001029">
    <property type="protein sequence ID" value="ACB81867.1"/>
    <property type="molecule type" value="Genomic_DNA"/>
</dbReference>
<dbReference type="Proteomes" id="UP000007136">
    <property type="component" value="Chromosome"/>
</dbReference>
<evidence type="ECO:0000313" key="1">
    <source>
        <dbReference type="EMBL" id="ACB81867.1"/>
    </source>
</evidence>
<name>B1Z8I5_METPB</name>
<accession>B1Z8I5</accession>
<protein>
    <submittedName>
        <fullName evidence="1">Uncharacterized protein</fullName>
    </submittedName>
</protein>
<dbReference type="eggNOG" id="ENOG5033AXH">
    <property type="taxonomic scope" value="Bacteria"/>
</dbReference>
<reference evidence="1" key="1">
    <citation type="submission" date="2008-04" db="EMBL/GenBank/DDBJ databases">
        <title>Complete sequence of chromosome of Methylobacterium populi BJ001.</title>
        <authorList>
            <consortium name="US DOE Joint Genome Institute"/>
            <person name="Copeland A."/>
            <person name="Lucas S."/>
            <person name="Lapidus A."/>
            <person name="Glavina del Rio T."/>
            <person name="Dalin E."/>
            <person name="Tice H."/>
            <person name="Bruce D."/>
            <person name="Goodwin L."/>
            <person name="Pitluck S."/>
            <person name="Chertkov O."/>
            <person name="Brettin T."/>
            <person name="Detter J.C."/>
            <person name="Han C."/>
            <person name="Kuske C.R."/>
            <person name="Schmutz J."/>
            <person name="Larimer F."/>
            <person name="Land M."/>
            <person name="Hauser L."/>
            <person name="Kyrpides N."/>
            <person name="Mikhailova N."/>
            <person name="Marx C."/>
            <person name="Richardson P."/>
        </authorList>
    </citation>
    <scope>NUCLEOTIDE SEQUENCE [LARGE SCALE GENOMIC DNA]</scope>
    <source>
        <strain evidence="1">BJ001</strain>
    </source>
</reference>
<dbReference type="KEGG" id="mpo:Mpop_3723"/>
<gene>
    <name evidence="1" type="ordered locus">Mpop_3723</name>
</gene>
<evidence type="ECO:0000313" key="2">
    <source>
        <dbReference type="Proteomes" id="UP000007136"/>
    </source>
</evidence>
<dbReference type="OrthoDB" id="7477898at2"/>